<feature type="non-terminal residue" evidence="2">
    <location>
        <position position="79"/>
    </location>
</feature>
<feature type="transmembrane region" description="Helical" evidence="1">
    <location>
        <begin position="40"/>
        <end position="60"/>
    </location>
</feature>
<keyword evidence="1" id="KW-0472">Membrane</keyword>
<name>A0AAV5W203_9BILA</name>
<evidence type="ECO:0000256" key="1">
    <source>
        <dbReference type="SAM" id="Phobius"/>
    </source>
</evidence>
<comment type="caution">
    <text evidence="2">The sequence shown here is derived from an EMBL/GenBank/DDBJ whole genome shotgun (WGS) entry which is preliminary data.</text>
</comment>
<dbReference type="Proteomes" id="UP001432322">
    <property type="component" value="Unassembled WGS sequence"/>
</dbReference>
<keyword evidence="1" id="KW-0812">Transmembrane</keyword>
<sequence length="79" mass="8728">FFPAYFSFYPLLFTSFAAILISFLSYGHQLTSSATPISRTLIVHMASKLILLICTQLYVICVQEADLVPFLCSISMAAA</sequence>
<keyword evidence="3" id="KW-1185">Reference proteome</keyword>
<proteinExistence type="predicted"/>
<accession>A0AAV5W203</accession>
<evidence type="ECO:0000313" key="2">
    <source>
        <dbReference type="EMBL" id="GMT23949.1"/>
    </source>
</evidence>
<organism evidence="2 3">
    <name type="scientific">Pristionchus fissidentatus</name>
    <dbReference type="NCBI Taxonomy" id="1538716"/>
    <lineage>
        <taxon>Eukaryota</taxon>
        <taxon>Metazoa</taxon>
        <taxon>Ecdysozoa</taxon>
        <taxon>Nematoda</taxon>
        <taxon>Chromadorea</taxon>
        <taxon>Rhabditida</taxon>
        <taxon>Rhabditina</taxon>
        <taxon>Diplogasteromorpha</taxon>
        <taxon>Diplogasteroidea</taxon>
        <taxon>Neodiplogasteridae</taxon>
        <taxon>Pristionchus</taxon>
    </lineage>
</organism>
<feature type="non-terminal residue" evidence="2">
    <location>
        <position position="1"/>
    </location>
</feature>
<feature type="transmembrane region" description="Helical" evidence="1">
    <location>
        <begin position="6"/>
        <end position="28"/>
    </location>
</feature>
<dbReference type="AlphaFoldDB" id="A0AAV5W203"/>
<evidence type="ECO:0008006" key="4">
    <source>
        <dbReference type="Google" id="ProtNLM"/>
    </source>
</evidence>
<gene>
    <name evidence="2" type="ORF">PFISCL1PPCAC_15246</name>
</gene>
<dbReference type="EMBL" id="BTSY01000004">
    <property type="protein sequence ID" value="GMT23949.1"/>
    <property type="molecule type" value="Genomic_DNA"/>
</dbReference>
<protein>
    <recommendedName>
        <fullName evidence="4">NADH dehydrogenase subunit 5</fullName>
    </recommendedName>
</protein>
<evidence type="ECO:0000313" key="3">
    <source>
        <dbReference type="Proteomes" id="UP001432322"/>
    </source>
</evidence>
<reference evidence="2" key="1">
    <citation type="submission" date="2023-10" db="EMBL/GenBank/DDBJ databases">
        <title>Genome assembly of Pristionchus species.</title>
        <authorList>
            <person name="Yoshida K."/>
            <person name="Sommer R.J."/>
        </authorList>
    </citation>
    <scope>NUCLEOTIDE SEQUENCE</scope>
    <source>
        <strain evidence="2">RS5133</strain>
    </source>
</reference>
<keyword evidence="1" id="KW-1133">Transmembrane helix</keyword>